<dbReference type="AlphaFoldDB" id="A0A1J4JWU6"/>
<protein>
    <submittedName>
        <fullName evidence="1">Uncharacterized protein</fullName>
    </submittedName>
</protein>
<dbReference type="VEuPathDB" id="TrichDB:TRFO_29874"/>
<accession>A0A1J4JWU6</accession>
<evidence type="ECO:0000313" key="2">
    <source>
        <dbReference type="Proteomes" id="UP000179807"/>
    </source>
</evidence>
<dbReference type="EMBL" id="MLAK01000848">
    <property type="protein sequence ID" value="OHT02928.1"/>
    <property type="molecule type" value="Genomic_DNA"/>
</dbReference>
<organism evidence="1 2">
    <name type="scientific">Tritrichomonas foetus</name>
    <dbReference type="NCBI Taxonomy" id="1144522"/>
    <lineage>
        <taxon>Eukaryota</taxon>
        <taxon>Metamonada</taxon>
        <taxon>Parabasalia</taxon>
        <taxon>Tritrichomonadida</taxon>
        <taxon>Tritrichomonadidae</taxon>
        <taxon>Tritrichomonas</taxon>
    </lineage>
</organism>
<comment type="caution">
    <text evidence="1">The sequence shown here is derived from an EMBL/GenBank/DDBJ whole genome shotgun (WGS) entry which is preliminary data.</text>
</comment>
<keyword evidence="2" id="KW-1185">Reference proteome</keyword>
<gene>
    <name evidence="1" type="ORF">TRFO_29874</name>
</gene>
<reference evidence="1" key="1">
    <citation type="submission" date="2016-10" db="EMBL/GenBank/DDBJ databases">
        <authorList>
            <person name="Benchimol M."/>
            <person name="Almeida L.G."/>
            <person name="Vasconcelos A.T."/>
            <person name="Perreira-Neves A."/>
            <person name="Rosa I.A."/>
            <person name="Tasca T."/>
            <person name="Bogo M.R."/>
            <person name="de Souza W."/>
        </authorList>
    </citation>
    <scope>NUCLEOTIDE SEQUENCE [LARGE SCALE GENOMIC DNA]</scope>
    <source>
        <strain evidence="1">K</strain>
    </source>
</reference>
<name>A0A1J4JWU6_9EUKA</name>
<dbReference type="GeneID" id="94841725"/>
<proteinExistence type="predicted"/>
<evidence type="ECO:0000313" key="1">
    <source>
        <dbReference type="EMBL" id="OHT02928.1"/>
    </source>
</evidence>
<sequence>MSRIVPSLQDIFKGLQYYQDVEGICKVSSDYVVPNDLEYKSFFRSKDKLDKIETNNQIDKQSDQLTENSVKLLDDEDCDSLTNPAITFRDEKALLPRIPLHSQSRNVRKFSQNPLSSEFSDFPFLLNNFLQGNINSLLILTDPKKLDLILNDLIHNPRISTTPITRQQDDNLCKRYTYKSNKLKHSFYVVHLDDIVKCPTYLEQLFSISFDNTFNLLKKLIPYNIDGFIRILDQFITFYKSWNPNLISSTSDNNISLKDFTNQCSEQQIKKLIAFFNHLKEDSILETQKNELLEFKTIYYILLSLLTIFHLGKMPCDNDIYDLKALSKNLSRIEINYVYLPFNVTEYQKIIKNANKDQEKFLYYLHKLNTEDRNYVINLYKSKNNIPGDDSIVISYAKYIKNSCIEQISHQKVFLIGSKPNLIIRDLGFKIRKFHCVVDINPIQGGKNIDYLIQNYQDLFEYANVLLHPDNQFFDFFHVWNKQIIKRNNVMMRLFNKSPNEPTGYVIMRNYPIMYNLLKQYCFNPKEKIQAFSLKGSPGTGKTIMFIYFILRWLQLHDLETDKHTKIDTIFIKPATCENILYFQFLKTQETGFRFGVIQQNYSKIKYKKSVKPILDIKFNGYSYEIIDKSSIEQINLLTKKINKQSIDPLNYNWDTCLYLFNEINHSLLNFNSRYMILNSIGSSYNNDKDEEIQIYTFLPKTDEMAMISSLMNKQNQIEFLKNYNLLHNNIRACIFKNFDDIYKSARIEVSNIHQDKYISALQDPETFLHKKTHLARKYLIHISSYTPNDGDLYKFMNEKYESYKYFLEYNVITPSTTITKLLRDRFLQQKQNFQNFFFRIIPDEYKFQSMRRTWFEADLHSFITDNQCPCSFVTYRIHSTINDDKTKSNHSSGKKLTIDINSFSQKIQCTSNLDELFFSSEPAVYFIPKESNHHGFDSAYRGKFPINNGVETKIILIQCTVSNVHQFHIGIYEYILKKMQTIKPKWKLEFWAVIPNIETNFCFRDIIGYDKTNTADLKQSMTNFERYYTSYAYKSVEAANTQFCTYTNDYIFRKAKPVF</sequence>
<dbReference type="Proteomes" id="UP000179807">
    <property type="component" value="Unassembled WGS sequence"/>
</dbReference>
<dbReference type="RefSeq" id="XP_068356064.1">
    <property type="nucleotide sequence ID" value="XM_068507021.1"/>
</dbReference>